<gene>
    <name evidence="2" type="ORF">RA178_19555</name>
</gene>
<evidence type="ECO:0000256" key="1">
    <source>
        <dbReference type="SAM" id="Phobius"/>
    </source>
</evidence>
<evidence type="ECO:0008006" key="3">
    <source>
        <dbReference type="Google" id="ProtNLM"/>
    </source>
</evidence>
<feature type="transmembrane region" description="Helical" evidence="1">
    <location>
        <begin position="12"/>
        <end position="31"/>
    </location>
</feature>
<dbReference type="KEGG" id="sog:RA178_19555"/>
<keyword evidence="1" id="KW-0472">Membrane</keyword>
<sequence length="392" mass="44536">MLKLRLRRPAKYRIYFLILMIIVYWLGFNLLPEQLTQTSEQLSLALVSALYFVLLPLLYWYWIIKIGAQKRWRILVILSLSSLMARLSYPPKIAEYFEFIAWLRFPIIAILLLIELYLMVSIIKGLWQARKASGDPRLAIIAQYVETVEQEKGDEANELRTLNIKGASNTDFSKNQMLDDKKLTLGLILATEPASWYYAIPYFSRRHPLSITQLKLLSAQPWHALVIIMCLIAAATVSYTLVDNMSHIAAVFVSGLILYSVVLITANYRISRYYSLYQREGKLIINNGIWGFMSIDLTQISELKLGTFLTHVQPQQMGGKSVGDSTAINATEILTIGRGDTANVQLIFKRPQTYYGGMGQLTEPLTVINLVVDEPQVLADALGILQNYKKVS</sequence>
<dbReference type="EMBL" id="CP132914">
    <property type="protein sequence ID" value="WMB72585.1"/>
    <property type="molecule type" value="Genomic_DNA"/>
</dbReference>
<dbReference type="RefSeq" id="WP_306683435.1">
    <property type="nucleotide sequence ID" value="NZ_CP132914.1"/>
</dbReference>
<protein>
    <recommendedName>
        <fullName evidence="3">PH domain-containing protein</fullName>
    </recommendedName>
</protein>
<feature type="transmembrane region" description="Helical" evidence="1">
    <location>
        <begin position="222"/>
        <end position="242"/>
    </location>
</feature>
<evidence type="ECO:0000313" key="2">
    <source>
        <dbReference type="EMBL" id="WMB72585.1"/>
    </source>
</evidence>
<feature type="transmembrane region" description="Helical" evidence="1">
    <location>
        <begin position="248"/>
        <end position="270"/>
    </location>
</feature>
<organism evidence="2">
    <name type="scientific">Shewanella oncorhynchi</name>
    <dbReference type="NCBI Taxonomy" id="2726434"/>
    <lineage>
        <taxon>Bacteria</taxon>
        <taxon>Pseudomonadati</taxon>
        <taxon>Pseudomonadota</taxon>
        <taxon>Gammaproteobacteria</taxon>
        <taxon>Alteromonadales</taxon>
        <taxon>Shewanellaceae</taxon>
        <taxon>Shewanella</taxon>
    </lineage>
</organism>
<feature type="transmembrane region" description="Helical" evidence="1">
    <location>
        <begin position="43"/>
        <end position="63"/>
    </location>
</feature>
<dbReference type="Proteomes" id="UP001236800">
    <property type="component" value="Chromosome"/>
</dbReference>
<feature type="transmembrane region" description="Helical" evidence="1">
    <location>
        <begin position="72"/>
        <end position="89"/>
    </location>
</feature>
<accession>A0AA50KC51</accession>
<keyword evidence="1" id="KW-1133">Transmembrane helix</keyword>
<proteinExistence type="predicted"/>
<dbReference type="AlphaFoldDB" id="A0AA50KC51"/>
<feature type="transmembrane region" description="Helical" evidence="1">
    <location>
        <begin position="101"/>
        <end position="123"/>
    </location>
</feature>
<reference evidence="2" key="1">
    <citation type="submission" date="2023-08" db="EMBL/GenBank/DDBJ databases">
        <title>Complete genome sequence of Shewanella oncorhynchi Z-P2, a siderophore putrebactin-producing bacterium.</title>
        <authorList>
            <person name="Zhang Y."/>
        </authorList>
    </citation>
    <scope>NUCLEOTIDE SEQUENCE</scope>
    <source>
        <strain evidence="2">Z-P2</strain>
    </source>
</reference>
<name>A0AA50KC51_9GAMM</name>
<dbReference type="GeneID" id="301341428"/>
<keyword evidence="1" id="KW-0812">Transmembrane</keyword>